<proteinExistence type="predicted"/>
<dbReference type="OrthoDB" id="2443681at2759"/>
<dbReference type="EMBL" id="CAJVQA010014916">
    <property type="protein sequence ID" value="CAG8733917.1"/>
    <property type="molecule type" value="Genomic_DNA"/>
</dbReference>
<dbReference type="AlphaFoldDB" id="A0A9N9NI21"/>
<keyword evidence="2" id="KW-1185">Reference proteome</keyword>
<dbReference type="Proteomes" id="UP000789759">
    <property type="component" value="Unassembled WGS sequence"/>
</dbReference>
<accession>A0A9N9NI21</accession>
<evidence type="ECO:0000313" key="2">
    <source>
        <dbReference type="Proteomes" id="UP000789759"/>
    </source>
</evidence>
<organism evidence="1 2">
    <name type="scientific">Cetraspora pellucida</name>
    <dbReference type="NCBI Taxonomy" id="1433469"/>
    <lineage>
        <taxon>Eukaryota</taxon>
        <taxon>Fungi</taxon>
        <taxon>Fungi incertae sedis</taxon>
        <taxon>Mucoromycota</taxon>
        <taxon>Glomeromycotina</taxon>
        <taxon>Glomeromycetes</taxon>
        <taxon>Diversisporales</taxon>
        <taxon>Gigasporaceae</taxon>
        <taxon>Cetraspora</taxon>
    </lineage>
</organism>
<gene>
    <name evidence="1" type="ORF">CPELLU_LOCUS13667</name>
</gene>
<name>A0A9N9NI21_9GLOM</name>
<evidence type="ECO:0000313" key="1">
    <source>
        <dbReference type="EMBL" id="CAG8733917.1"/>
    </source>
</evidence>
<reference evidence="1" key="1">
    <citation type="submission" date="2021-06" db="EMBL/GenBank/DDBJ databases">
        <authorList>
            <person name="Kallberg Y."/>
            <person name="Tangrot J."/>
            <person name="Rosling A."/>
        </authorList>
    </citation>
    <scope>NUCLEOTIDE SEQUENCE</scope>
    <source>
        <strain evidence="1">FL966</strain>
    </source>
</reference>
<sequence>MYSTSNNYNSFANIACWNANTSDVEWQDPDETYICLDSNFSLATDSIKESSITSDDNNAICEFSFNSNYSVFQKAQEAAYSFEKNNNIDIDAYEISTSNANYDEIVTSNLAQCVVLDIYNGEIKCCPNYESSGHLLRPLCQLVGTWKIDESDPKLQLLLQYVLSVNLTRKGHFFALDEALECFDVKYVKDNIGFYLGNEDQIKLQIHSIQDERECLDLILHYYVRDDTIIPKDRKLISRYNIIDSLKCKLVQVFTQDSNTYELFKNTSEYTEEGFNNLFTCYDICIKRLKEIHSQEITKDIPYNTKG</sequence>
<protein>
    <submittedName>
        <fullName evidence="1">2487_t:CDS:1</fullName>
    </submittedName>
</protein>
<comment type="caution">
    <text evidence="1">The sequence shown here is derived from an EMBL/GenBank/DDBJ whole genome shotgun (WGS) entry which is preliminary data.</text>
</comment>